<name>A0A8B6BSF0_MYTGA</name>
<accession>A0A8B6BSF0</accession>
<dbReference type="InterPro" id="IPR051436">
    <property type="entry name" value="Autophagy-related_EPG5"/>
</dbReference>
<gene>
    <name evidence="2" type="ORF">MGAL_10B088400</name>
</gene>
<dbReference type="PANTHER" id="PTHR31139:SF4">
    <property type="entry name" value="ECTOPIC P GRANULES PROTEIN 5 HOMOLOG"/>
    <property type="match status" value="1"/>
</dbReference>
<dbReference type="OrthoDB" id="6152078at2759"/>
<comment type="caution">
    <text evidence="2">The sequence shown here is derived from an EMBL/GenBank/DDBJ whole genome shotgun (WGS) entry which is preliminary data.</text>
</comment>
<feature type="compositionally biased region" description="Basic and acidic residues" evidence="1">
    <location>
        <begin position="21"/>
        <end position="86"/>
    </location>
</feature>
<protein>
    <submittedName>
        <fullName evidence="2">Uncharacterized protein</fullName>
    </submittedName>
</protein>
<feature type="region of interest" description="Disordered" evidence="1">
    <location>
        <begin position="1"/>
        <end position="92"/>
    </location>
</feature>
<dbReference type="PANTHER" id="PTHR31139">
    <property type="entry name" value="ECTOPIC P GRANULES PROTEIN 5 HOMOLOG"/>
    <property type="match status" value="1"/>
</dbReference>
<keyword evidence="3" id="KW-1185">Reference proteome</keyword>
<sequence length="567" mass="64925">MAEAVQPKSSTKAKKKKKEKIHVLSEDDKPGLKLDISDKTKVSVKEESENTENVFKEAENKVQKSEPKTDEEKLSHDKEGKDKNVNEPESGTLPVLTTDVLIDNMEKLKVDEDKSSSENVQNNDVDGTKKEKIETIEKDKIISPEKTEETTVNNDICSTEHVLSEINREKSTEIFKSAHSCLNDSLELKVVKEHEEVVHTNRLDIKNDFSEKENSVNLYPNLKPDLEKLKRSAVEQKEQHRKETSQIRQHIIQPLTLEQLKSLYYNPRLIQIDAIVDMFIQEDEKKDNHEFYEILLSYLRARKNLIQSEGEIKVLHEQYTAIKEQSWVTSKHFVTAKGPCGDGVTCKANHQYEMIDFDDDAFKRLKKSLETIRENLQTKLSLHSYSSQLARLQVESYIHNLFITSPLLRDIPSNAPPQALGLHSPNNQHQINRLRDCITVLYMFHRRPVSDNEFVINTRGWTQRLVSALVKVASFDDHMFILNHILRCPAGVGTWAANFIQMPAIPQSVTSFGNPALDHYIACLALVLTPIRAREDFVCLMREAVNTSPDPQQVTNPWVLINCDGEE</sequence>
<organism evidence="2 3">
    <name type="scientific">Mytilus galloprovincialis</name>
    <name type="common">Mediterranean mussel</name>
    <dbReference type="NCBI Taxonomy" id="29158"/>
    <lineage>
        <taxon>Eukaryota</taxon>
        <taxon>Metazoa</taxon>
        <taxon>Spiralia</taxon>
        <taxon>Lophotrochozoa</taxon>
        <taxon>Mollusca</taxon>
        <taxon>Bivalvia</taxon>
        <taxon>Autobranchia</taxon>
        <taxon>Pteriomorphia</taxon>
        <taxon>Mytilida</taxon>
        <taxon>Mytiloidea</taxon>
        <taxon>Mytilidae</taxon>
        <taxon>Mytilinae</taxon>
        <taxon>Mytilus</taxon>
    </lineage>
</organism>
<dbReference type="Proteomes" id="UP000596742">
    <property type="component" value="Unassembled WGS sequence"/>
</dbReference>
<dbReference type="EMBL" id="UYJE01000575">
    <property type="protein sequence ID" value="VDH94339.1"/>
    <property type="molecule type" value="Genomic_DNA"/>
</dbReference>
<evidence type="ECO:0000313" key="3">
    <source>
        <dbReference type="Proteomes" id="UP000596742"/>
    </source>
</evidence>
<reference evidence="2" key="1">
    <citation type="submission" date="2018-11" db="EMBL/GenBank/DDBJ databases">
        <authorList>
            <person name="Alioto T."/>
            <person name="Alioto T."/>
        </authorList>
    </citation>
    <scope>NUCLEOTIDE SEQUENCE</scope>
</reference>
<evidence type="ECO:0000313" key="2">
    <source>
        <dbReference type="EMBL" id="VDH94339.1"/>
    </source>
</evidence>
<feature type="non-terminal residue" evidence="2">
    <location>
        <position position="567"/>
    </location>
</feature>
<evidence type="ECO:0000256" key="1">
    <source>
        <dbReference type="SAM" id="MobiDB-lite"/>
    </source>
</evidence>
<feature type="compositionally biased region" description="Basic residues" evidence="1">
    <location>
        <begin position="11"/>
        <end position="20"/>
    </location>
</feature>
<dbReference type="GO" id="GO:0097352">
    <property type="term" value="P:autophagosome maturation"/>
    <property type="evidence" value="ECO:0007669"/>
    <property type="project" value="TreeGrafter"/>
</dbReference>
<dbReference type="GO" id="GO:0005737">
    <property type="term" value="C:cytoplasm"/>
    <property type="evidence" value="ECO:0007669"/>
    <property type="project" value="TreeGrafter"/>
</dbReference>
<dbReference type="AlphaFoldDB" id="A0A8B6BSF0"/>
<proteinExistence type="predicted"/>